<evidence type="ECO:0000256" key="10">
    <source>
        <dbReference type="SAM" id="MobiDB-lite"/>
    </source>
</evidence>
<dbReference type="EMBL" id="AP019298">
    <property type="protein sequence ID" value="BBG97354.1"/>
    <property type="molecule type" value="Genomic_DNA"/>
</dbReference>
<dbReference type="AlphaFoldDB" id="A0A4Y1QZU2"/>
<keyword evidence="2" id="KW-0479">Metal-binding</keyword>
<dbReference type="PANTHER" id="PTHR31251:SF180">
    <property type="entry name" value="SBP-TYPE DOMAIN-CONTAINING PROTEIN"/>
    <property type="match status" value="1"/>
</dbReference>
<keyword evidence="8" id="KW-0539">Nucleus</keyword>
<organism evidence="12">
    <name type="scientific">Prunus dulcis</name>
    <name type="common">Almond</name>
    <name type="synonym">Amygdalus dulcis</name>
    <dbReference type="NCBI Taxonomy" id="3755"/>
    <lineage>
        <taxon>Eukaryota</taxon>
        <taxon>Viridiplantae</taxon>
        <taxon>Streptophyta</taxon>
        <taxon>Embryophyta</taxon>
        <taxon>Tracheophyta</taxon>
        <taxon>Spermatophyta</taxon>
        <taxon>Magnoliopsida</taxon>
        <taxon>eudicotyledons</taxon>
        <taxon>Gunneridae</taxon>
        <taxon>Pentapetalae</taxon>
        <taxon>rosids</taxon>
        <taxon>fabids</taxon>
        <taxon>Rosales</taxon>
        <taxon>Rosaceae</taxon>
        <taxon>Amygdaloideae</taxon>
        <taxon>Amygdaleae</taxon>
        <taxon>Prunus</taxon>
    </lineage>
</organism>
<evidence type="ECO:0000259" key="11">
    <source>
        <dbReference type="PROSITE" id="PS51141"/>
    </source>
</evidence>
<sequence>MNISSRGQNGNNNTCLTNWDIWGGATSTSAAAAATNSFYSPAAVTVAATTGLPAPPRAPRPAPAQQHSSFYGGGARSHYHPDPHLMCLKLGKRHYFEDHARAHAHALDDRHVAGLPVGVMSKRGRGGAAAAAAQQLYGSGPTLALKVVPRCQVEGCHVPLMNAKEYHRRHKVCEMHSKASKVTVLGQEQRFCQQCSRFHVVSEFDESKRSCRRRLAGHNERRRKSSHDSLSRTSQEKGRFGYLSTPTGRALSLLSSRNTGFDSWVSPSDLSSRSSAALRELIAENRAAVLAGQLINSSEDRNWDSSSQNNHATEDLFCDHGQSWSNSVEPQQHQMFSDHNYQHGWDRFHEGSGAHLTLDLRQAPSPAYGFLPERGKTKAEEDQECDLWNSFHGAIRRLIASGLPFMLDCNKRRKMNEKMKRFKD</sequence>
<dbReference type="InterPro" id="IPR044817">
    <property type="entry name" value="SBP-like"/>
</dbReference>
<evidence type="ECO:0000256" key="7">
    <source>
        <dbReference type="ARBA" id="ARBA00023163"/>
    </source>
</evidence>
<gene>
    <name evidence="12" type="ORF">Prudu_006453</name>
</gene>
<dbReference type="GO" id="GO:0008270">
    <property type="term" value="F:zinc ion binding"/>
    <property type="evidence" value="ECO:0007669"/>
    <property type="project" value="UniProtKB-KW"/>
</dbReference>
<evidence type="ECO:0000256" key="9">
    <source>
        <dbReference type="PROSITE-ProRule" id="PRU00470"/>
    </source>
</evidence>
<accession>A0A4Y1QZU2</accession>
<dbReference type="InterPro" id="IPR036893">
    <property type="entry name" value="SBP_sf"/>
</dbReference>
<evidence type="ECO:0000256" key="5">
    <source>
        <dbReference type="ARBA" id="ARBA00023015"/>
    </source>
</evidence>
<keyword evidence="7" id="KW-0804">Transcription</keyword>
<keyword evidence="3 9" id="KW-0863">Zinc-finger</keyword>
<reference evidence="12" key="1">
    <citation type="journal article" date="2019" name="Science">
        <title>Mutation of a bHLH transcription factor allowed almond domestication.</title>
        <authorList>
            <person name="Sanchez-Perez R."/>
            <person name="Pavan S."/>
            <person name="Mazzeo R."/>
            <person name="Moldovan C."/>
            <person name="Aiese Cigliano R."/>
            <person name="Del Cueto J."/>
            <person name="Ricciardi F."/>
            <person name="Lotti C."/>
            <person name="Ricciardi L."/>
            <person name="Dicenta F."/>
            <person name="Lopez-Marques R.L."/>
            <person name="Lindberg Moller B."/>
        </authorList>
    </citation>
    <scope>NUCLEOTIDE SEQUENCE</scope>
</reference>
<evidence type="ECO:0000256" key="4">
    <source>
        <dbReference type="ARBA" id="ARBA00022833"/>
    </source>
</evidence>
<feature type="region of interest" description="Disordered" evidence="10">
    <location>
        <begin position="215"/>
        <end position="243"/>
    </location>
</feature>
<evidence type="ECO:0000256" key="1">
    <source>
        <dbReference type="ARBA" id="ARBA00004123"/>
    </source>
</evidence>
<evidence type="ECO:0000256" key="6">
    <source>
        <dbReference type="ARBA" id="ARBA00023125"/>
    </source>
</evidence>
<feature type="domain" description="SBP-type" evidence="11">
    <location>
        <begin position="148"/>
        <end position="225"/>
    </location>
</feature>
<dbReference type="Gene3D" id="4.10.1100.10">
    <property type="entry name" value="Transcription factor, SBP-box domain"/>
    <property type="match status" value="1"/>
</dbReference>
<evidence type="ECO:0000313" key="12">
    <source>
        <dbReference type="EMBL" id="BBG97354.1"/>
    </source>
</evidence>
<keyword evidence="6" id="KW-0238">DNA-binding</keyword>
<feature type="compositionally biased region" description="Pro residues" evidence="10">
    <location>
        <begin position="53"/>
        <end position="62"/>
    </location>
</feature>
<name>A0A4Y1QZU2_PRUDU</name>
<dbReference type="Pfam" id="PF03110">
    <property type="entry name" value="SBP"/>
    <property type="match status" value="1"/>
</dbReference>
<dbReference type="SUPFAM" id="SSF103612">
    <property type="entry name" value="SBT domain"/>
    <property type="match status" value="1"/>
</dbReference>
<evidence type="ECO:0000256" key="8">
    <source>
        <dbReference type="ARBA" id="ARBA00023242"/>
    </source>
</evidence>
<evidence type="ECO:0000256" key="3">
    <source>
        <dbReference type="ARBA" id="ARBA00022771"/>
    </source>
</evidence>
<feature type="compositionally biased region" description="Basic residues" evidence="10">
    <location>
        <begin position="215"/>
        <end position="225"/>
    </location>
</feature>
<dbReference type="PANTHER" id="PTHR31251">
    <property type="entry name" value="SQUAMOSA PROMOTER-BINDING-LIKE PROTEIN 4"/>
    <property type="match status" value="1"/>
</dbReference>
<feature type="compositionally biased region" description="Basic and acidic residues" evidence="10">
    <location>
        <begin position="226"/>
        <end position="239"/>
    </location>
</feature>
<dbReference type="InterPro" id="IPR004333">
    <property type="entry name" value="SBP_dom"/>
</dbReference>
<dbReference type="GO" id="GO:0005634">
    <property type="term" value="C:nucleus"/>
    <property type="evidence" value="ECO:0007669"/>
    <property type="project" value="UniProtKB-SubCell"/>
</dbReference>
<evidence type="ECO:0000256" key="2">
    <source>
        <dbReference type="ARBA" id="ARBA00022723"/>
    </source>
</evidence>
<keyword evidence="5" id="KW-0805">Transcription regulation</keyword>
<proteinExistence type="predicted"/>
<dbReference type="PROSITE" id="PS51141">
    <property type="entry name" value="ZF_SBP"/>
    <property type="match status" value="1"/>
</dbReference>
<keyword evidence="4" id="KW-0862">Zinc</keyword>
<comment type="subcellular location">
    <subcellularLocation>
        <location evidence="1">Nucleus</location>
    </subcellularLocation>
</comment>
<dbReference type="GO" id="GO:0003677">
    <property type="term" value="F:DNA binding"/>
    <property type="evidence" value="ECO:0007669"/>
    <property type="project" value="UniProtKB-KW"/>
</dbReference>
<protein>
    <submittedName>
        <fullName evidence="12">Squamosa promoter binding protein-like 10</fullName>
    </submittedName>
</protein>
<dbReference type="FunFam" id="4.10.1100.10:FF:000001">
    <property type="entry name" value="Squamosa promoter-binding-like protein 14"/>
    <property type="match status" value="1"/>
</dbReference>
<feature type="region of interest" description="Disordered" evidence="10">
    <location>
        <begin position="50"/>
        <end position="75"/>
    </location>
</feature>